<dbReference type="PANTHER" id="PTHR42648">
    <property type="entry name" value="TRANSPOSASE, PUTATIVE-RELATED"/>
    <property type="match status" value="1"/>
</dbReference>
<evidence type="ECO:0000256" key="8">
    <source>
        <dbReference type="ARBA" id="ARBA00022932"/>
    </source>
</evidence>
<reference evidence="11 12" key="1">
    <citation type="submission" date="2013-11" db="EMBL/GenBank/DDBJ databases">
        <title>Genome sequencing of Stegodyphus mimosarum.</title>
        <authorList>
            <person name="Bechsgaard J."/>
        </authorList>
    </citation>
    <scope>NUCLEOTIDE SEQUENCE [LARGE SCALE GENOMIC DNA]</scope>
</reference>
<dbReference type="GO" id="GO:0003964">
    <property type="term" value="F:RNA-directed DNA polymerase activity"/>
    <property type="evidence" value="ECO:0007669"/>
    <property type="project" value="UniProtKB-KW"/>
</dbReference>
<proteinExistence type="predicted"/>
<dbReference type="AlphaFoldDB" id="A0A087TRI3"/>
<keyword evidence="5" id="KW-0460">Magnesium</keyword>
<evidence type="ECO:0000256" key="2">
    <source>
        <dbReference type="ARBA" id="ARBA00022723"/>
    </source>
</evidence>
<protein>
    <submittedName>
        <fullName evidence="11">Retrovirus-related Pol polyprotein from transposon TNT 1-94</fullName>
    </submittedName>
</protein>
<keyword evidence="2" id="KW-0479">Metal-binding</keyword>
<dbReference type="InterPro" id="IPR036397">
    <property type="entry name" value="RNaseH_sf"/>
</dbReference>
<evidence type="ECO:0000256" key="7">
    <source>
        <dbReference type="ARBA" id="ARBA00022918"/>
    </source>
</evidence>
<feature type="non-terminal residue" evidence="11">
    <location>
        <position position="141"/>
    </location>
</feature>
<dbReference type="PANTHER" id="PTHR42648:SF11">
    <property type="entry name" value="TRANSPOSON TY4-P GAG-POL POLYPROTEIN"/>
    <property type="match status" value="1"/>
</dbReference>
<keyword evidence="9" id="KW-0233">DNA recombination</keyword>
<dbReference type="InterPro" id="IPR001584">
    <property type="entry name" value="Integrase_cat-core"/>
</dbReference>
<dbReference type="GO" id="GO:0004519">
    <property type="term" value="F:endonuclease activity"/>
    <property type="evidence" value="ECO:0007669"/>
    <property type="project" value="UniProtKB-KW"/>
</dbReference>
<dbReference type="STRING" id="407821.A0A087TRI3"/>
<evidence type="ECO:0000256" key="5">
    <source>
        <dbReference type="ARBA" id="ARBA00022842"/>
    </source>
</evidence>
<keyword evidence="4" id="KW-0378">Hydrolase</keyword>
<dbReference type="InterPro" id="IPR012337">
    <property type="entry name" value="RNaseH-like_sf"/>
</dbReference>
<dbReference type="GO" id="GO:0016787">
    <property type="term" value="F:hydrolase activity"/>
    <property type="evidence" value="ECO:0007669"/>
    <property type="project" value="UniProtKB-KW"/>
</dbReference>
<evidence type="ECO:0000256" key="9">
    <source>
        <dbReference type="ARBA" id="ARBA00023172"/>
    </source>
</evidence>
<accession>A0A087TRI3</accession>
<evidence type="ECO:0000259" key="10">
    <source>
        <dbReference type="PROSITE" id="PS50994"/>
    </source>
</evidence>
<dbReference type="SUPFAM" id="SSF53098">
    <property type="entry name" value="Ribonuclease H-like"/>
    <property type="match status" value="1"/>
</dbReference>
<organism evidence="11 12">
    <name type="scientific">Stegodyphus mimosarum</name>
    <name type="common">African social velvet spider</name>
    <dbReference type="NCBI Taxonomy" id="407821"/>
    <lineage>
        <taxon>Eukaryota</taxon>
        <taxon>Metazoa</taxon>
        <taxon>Ecdysozoa</taxon>
        <taxon>Arthropoda</taxon>
        <taxon>Chelicerata</taxon>
        <taxon>Arachnida</taxon>
        <taxon>Araneae</taxon>
        <taxon>Araneomorphae</taxon>
        <taxon>Entelegynae</taxon>
        <taxon>Eresoidea</taxon>
        <taxon>Eresidae</taxon>
        <taxon>Stegodyphus</taxon>
    </lineage>
</organism>
<keyword evidence="3" id="KW-0255">Endonuclease</keyword>
<dbReference type="PROSITE" id="PS50994">
    <property type="entry name" value="INTEGRASE"/>
    <property type="match status" value="1"/>
</dbReference>
<dbReference type="Gene3D" id="3.30.420.10">
    <property type="entry name" value="Ribonuclease H-like superfamily/Ribonuclease H"/>
    <property type="match status" value="1"/>
</dbReference>
<keyword evidence="7" id="KW-0695">RNA-directed DNA polymerase</keyword>
<dbReference type="GO" id="GO:0046872">
    <property type="term" value="F:metal ion binding"/>
    <property type="evidence" value="ECO:0007669"/>
    <property type="project" value="UniProtKB-KW"/>
</dbReference>
<dbReference type="GO" id="GO:0003676">
    <property type="term" value="F:nucleic acid binding"/>
    <property type="evidence" value="ECO:0007669"/>
    <property type="project" value="InterPro"/>
</dbReference>
<keyword evidence="8" id="KW-0808">Transferase</keyword>
<keyword evidence="8" id="KW-0239">DNA-directed DNA polymerase</keyword>
<name>A0A087TRI3_STEMI</name>
<evidence type="ECO:0000313" key="12">
    <source>
        <dbReference type="Proteomes" id="UP000054359"/>
    </source>
</evidence>
<dbReference type="InterPro" id="IPR039537">
    <property type="entry name" value="Retrotran_Ty1/copia-like"/>
</dbReference>
<gene>
    <name evidence="11" type="ORF">X975_01863</name>
</gene>
<feature type="domain" description="Integrase catalytic" evidence="10">
    <location>
        <begin position="1"/>
        <end position="141"/>
    </location>
</feature>
<dbReference type="OrthoDB" id="413361at2759"/>
<keyword evidence="6" id="KW-0229">DNA integration</keyword>
<evidence type="ECO:0000256" key="6">
    <source>
        <dbReference type="ARBA" id="ARBA00022908"/>
    </source>
</evidence>
<dbReference type="GO" id="GO:0015074">
    <property type="term" value="P:DNA integration"/>
    <property type="evidence" value="ECO:0007669"/>
    <property type="project" value="UniProtKB-KW"/>
</dbReference>
<dbReference type="GO" id="GO:0006310">
    <property type="term" value="P:DNA recombination"/>
    <property type="evidence" value="ECO:0007669"/>
    <property type="project" value="UniProtKB-KW"/>
</dbReference>
<dbReference type="GO" id="GO:0003887">
    <property type="term" value="F:DNA-directed DNA polymerase activity"/>
    <property type="evidence" value="ECO:0007669"/>
    <property type="project" value="UniProtKB-KW"/>
</dbReference>
<keyword evidence="8" id="KW-0548">Nucleotidyltransferase</keyword>
<keyword evidence="12" id="KW-1185">Reference proteome</keyword>
<evidence type="ECO:0000256" key="4">
    <source>
        <dbReference type="ARBA" id="ARBA00022801"/>
    </source>
</evidence>
<sequence>MKQESIGGSCYYICFTDDFSEYRKVYLKHKSEIVAKFEEFCTFFQNQTEKPIKAVLSDGGLEYINKGFKNTLRKLGPELRCSLPPIILHQNGTAERTNRTLDLARKIMIVKSLPKSLWAELVNTAVYRYTLNHARTPSVDD</sequence>
<keyword evidence="1" id="KW-0540">Nuclease</keyword>
<dbReference type="EMBL" id="KK116407">
    <property type="protein sequence ID" value="KFM67722.1"/>
    <property type="molecule type" value="Genomic_DNA"/>
</dbReference>
<evidence type="ECO:0000313" key="11">
    <source>
        <dbReference type="EMBL" id="KFM67722.1"/>
    </source>
</evidence>
<dbReference type="Proteomes" id="UP000054359">
    <property type="component" value="Unassembled WGS sequence"/>
</dbReference>
<evidence type="ECO:0000256" key="3">
    <source>
        <dbReference type="ARBA" id="ARBA00022759"/>
    </source>
</evidence>
<evidence type="ECO:0000256" key="1">
    <source>
        <dbReference type="ARBA" id="ARBA00022722"/>
    </source>
</evidence>